<organism evidence="3 4">
    <name type="scientific">Piscinibacter aquaticus</name>
    <dbReference type="NCBI Taxonomy" id="392597"/>
    <lineage>
        <taxon>Bacteria</taxon>
        <taxon>Pseudomonadati</taxon>
        <taxon>Pseudomonadota</taxon>
        <taxon>Betaproteobacteria</taxon>
        <taxon>Burkholderiales</taxon>
        <taxon>Sphaerotilaceae</taxon>
        <taxon>Piscinibacter</taxon>
    </lineage>
</organism>
<comment type="caution">
    <text evidence="3">The sequence shown here is derived from an EMBL/GenBank/DDBJ whole genome shotgun (WGS) entry which is preliminary data.</text>
</comment>
<comment type="similarity">
    <text evidence="1 2">Belongs to the enoyl-CoA hydratase/isomerase family.</text>
</comment>
<evidence type="ECO:0000313" key="4">
    <source>
        <dbReference type="Proteomes" id="UP000321832"/>
    </source>
</evidence>
<dbReference type="InterPro" id="IPR001753">
    <property type="entry name" value="Enoyl-CoA_hydra/iso"/>
</dbReference>
<gene>
    <name evidence="3" type="ORF">FSC37_08540</name>
</gene>
<dbReference type="InterPro" id="IPR029045">
    <property type="entry name" value="ClpP/crotonase-like_dom_sf"/>
</dbReference>
<dbReference type="CDD" id="cd06558">
    <property type="entry name" value="crotonase-like"/>
    <property type="match status" value="1"/>
</dbReference>
<accession>A0A5C6TZC1</accession>
<dbReference type="PANTHER" id="PTHR43459">
    <property type="entry name" value="ENOYL-COA HYDRATASE"/>
    <property type="match status" value="1"/>
</dbReference>
<proteinExistence type="inferred from homology"/>
<dbReference type="PANTHER" id="PTHR43459:SF1">
    <property type="entry name" value="EG:BACN32G11.4 PROTEIN"/>
    <property type="match status" value="1"/>
</dbReference>
<sequence length="259" mass="27032">MPSELLTERQGAVLILTLSDPDSRNALSEAVITAGIEALSTAESDDGIRAIVLRGAGEHFCAGGNLHGLSTRRQAGPAAQARMIDLLHQWVEVIRACPKPVIAAVEGAAAGAGFSLALACDLIVASSDARFVLAHARLGLTPDGGATWQLLHALPRGTVQQMVWLAEPASAAQLHQWGVVQALCAPGRALGDAVALGERLAQMAPNAVAAGKELLNDAPARTFSQQLVAERDQFLRNLFHANGGEGLQAALGKRAPRFI</sequence>
<dbReference type="Proteomes" id="UP000321832">
    <property type="component" value="Unassembled WGS sequence"/>
</dbReference>
<dbReference type="AlphaFoldDB" id="A0A5C6TZC1"/>
<dbReference type="InterPro" id="IPR014748">
    <property type="entry name" value="Enoyl-CoA_hydra_C"/>
</dbReference>
<dbReference type="Gene3D" id="3.90.226.10">
    <property type="entry name" value="2-enoyl-CoA Hydratase, Chain A, domain 1"/>
    <property type="match status" value="1"/>
</dbReference>
<dbReference type="PROSITE" id="PS00166">
    <property type="entry name" value="ENOYL_COA_HYDRATASE"/>
    <property type="match status" value="1"/>
</dbReference>
<dbReference type="SUPFAM" id="SSF52096">
    <property type="entry name" value="ClpP/crotonase"/>
    <property type="match status" value="1"/>
</dbReference>
<dbReference type="InterPro" id="IPR018376">
    <property type="entry name" value="Enoyl-CoA_hyd/isom_CS"/>
</dbReference>
<reference evidence="3 4" key="1">
    <citation type="submission" date="2019-08" db="EMBL/GenBank/DDBJ databases">
        <authorList>
            <person name="Khan S.A."/>
            <person name="Jeon C.O."/>
            <person name="Jeong S.E."/>
        </authorList>
    </citation>
    <scope>NUCLEOTIDE SEQUENCE [LARGE SCALE GENOMIC DNA]</scope>
    <source>
        <strain evidence="4">IMCC1728</strain>
    </source>
</reference>
<keyword evidence="4" id="KW-1185">Reference proteome</keyword>
<name>A0A5C6TZC1_9BURK</name>
<dbReference type="EC" id="4.2.1.17" evidence="3"/>
<evidence type="ECO:0000256" key="2">
    <source>
        <dbReference type="RuleBase" id="RU003707"/>
    </source>
</evidence>
<dbReference type="NCBIfam" id="NF005700">
    <property type="entry name" value="PRK07511.1"/>
    <property type="match status" value="1"/>
</dbReference>
<keyword evidence="3" id="KW-0456">Lyase</keyword>
<dbReference type="Pfam" id="PF00378">
    <property type="entry name" value="ECH_1"/>
    <property type="match status" value="1"/>
</dbReference>
<dbReference type="NCBIfam" id="NF046063">
    <property type="entry name" value="oxepin_alt"/>
    <property type="match status" value="1"/>
</dbReference>
<protein>
    <submittedName>
        <fullName evidence="3">Enoyl-CoA hydratase</fullName>
        <ecNumber evidence="3">4.2.1.17</ecNumber>
    </submittedName>
</protein>
<dbReference type="EMBL" id="VOPW01000001">
    <property type="protein sequence ID" value="TXC65973.1"/>
    <property type="molecule type" value="Genomic_DNA"/>
</dbReference>
<evidence type="ECO:0000313" key="3">
    <source>
        <dbReference type="EMBL" id="TXC65973.1"/>
    </source>
</evidence>
<dbReference type="GO" id="GO:0004300">
    <property type="term" value="F:enoyl-CoA hydratase activity"/>
    <property type="evidence" value="ECO:0007669"/>
    <property type="project" value="UniProtKB-EC"/>
</dbReference>
<evidence type="ECO:0000256" key="1">
    <source>
        <dbReference type="ARBA" id="ARBA00005254"/>
    </source>
</evidence>
<dbReference type="Gene3D" id="1.10.12.10">
    <property type="entry name" value="Lyase 2-enoyl-coa Hydratase, Chain A, domain 2"/>
    <property type="match status" value="1"/>
</dbReference>